<dbReference type="SUPFAM" id="SSF46785">
    <property type="entry name" value="Winged helix' DNA-binding domain"/>
    <property type="match status" value="1"/>
</dbReference>
<dbReference type="OrthoDB" id="290446at2157"/>
<dbReference type="InterPro" id="IPR036388">
    <property type="entry name" value="WH-like_DNA-bd_sf"/>
</dbReference>
<reference evidence="1 2" key="1">
    <citation type="submission" date="2015-12" db="EMBL/GenBank/DDBJ databases">
        <title>Haloprofundus marisrubri gen. nov., sp. nov., an extremely halophilic archaeon isolated from the Discovery deep brine-seawater interface in the Red Sea.</title>
        <authorList>
            <person name="Zhang G."/>
            <person name="Stingl U."/>
            <person name="Rashid M."/>
        </authorList>
    </citation>
    <scope>NUCLEOTIDE SEQUENCE [LARGE SCALE GENOMIC DNA]</scope>
    <source>
        <strain evidence="1 2">SB9</strain>
    </source>
</reference>
<dbReference type="Pfam" id="PF12840">
    <property type="entry name" value="HTH_20"/>
    <property type="match status" value="1"/>
</dbReference>
<name>A0A0W1R7K3_9EURY</name>
<sequence length="115" mass="13114">MSEGVEAKASLLDDEYAREILTAARDEPLSAEALSETCDASPSTIYRRIERLQAENLLDDELRLDPEGHHYKVYSTRLRRLTFELGEEGFVCEVVHGDSNEDAADRFTRLYEGFK</sequence>
<organism evidence="1 2">
    <name type="scientific">Haloprofundus marisrubri</name>
    <dbReference type="NCBI Taxonomy" id="1514971"/>
    <lineage>
        <taxon>Archaea</taxon>
        <taxon>Methanobacteriati</taxon>
        <taxon>Methanobacteriota</taxon>
        <taxon>Stenosarchaea group</taxon>
        <taxon>Halobacteria</taxon>
        <taxon>Halobacteriales</taxon>
        <taxon>Haloferacaceae</taxon>
        <taxon>Haloprofundus</taxon>
    </lineage>
</organism>
<comment type="caution">
    <text evidence="1">The sequence shown here is derived from an EMBL/GenBank/DDBJ whole genome shotgun (WGS) entry which is preliminary data.</text>
</comment>
<dbReference type="RefSeq" id="WP_058582520.1">
    <property type="nucleotide sequence ID" value="NZ_LOPU01000029.1"/>
</dbReference>
<accession>A0A0W1R7K3</accession>
<dbReference type="EMBL" id="LOPU01000029">
    <property type="protein sequence ID" value="KTG09368.1"/>
    <property type="molecule type" value="Genomic_DNA"/>
</dbReference>
<proteinExistence type="predicted"/>
<dbReference type="InterPro" id="IPR011991">
    <property type="entry name" value="ArsR-like_HTH"/>
</dbReference>
<dbReference type="Proteomes" id="UP000054387">
    <property type="component" value="Unassembled WGS sequence"/>
</dbReference>
<protein>
    <submittedName>
        <fullName evidence="1">ArsR family transcriptional regulator</fullName>
    </submittedName>
</protein>
<keyword evidence="2" id="KW-1185">Reference proteome</keyword>
<gene>
    <name evidence="1" type="ORF">AUR64_16445</name>
</gene>
<evidence type="ECO:0000313" key="2">
    <source>
        <dbReference type="Proteomes" id="UP000054387"/>
    </source>
</evidence>
<evidence type="ECO:0000313" key="1">
    <source>
        <dbReference type="EMBL" id="KTG09368.1"/>
    </source>
</evidence>
<dbReference type="AlphaFoldDB" id="A0A0W1R7K3"/>
<dbReference type="STRING" id="1514971.AUR64_16445"/>
<dbReference type="CDD" id="cd00090">
    <property type="entry name" value="HTH_ARSR"/>
    <property type="match status" value="1"/>
</dbReference>
<dbReference type="Gene3D" id="1.10.10.10">
    <property type="entry name" value="Winged helix-like DNA-binding domain superfamily/Winged helix DNA-binding domain"/>
    <property type="match status" value="1"/>
</dbReference>
<dbReference type="InterPro" id="IPR036390">
    <property type="entry name" value="WH_DNA-bd_sf"/>
</dbReference>